<dbReference type="Proteomes" id="UP000182836">
    <property type="component" value="Unassembled WGS sequence"/>
</dbReference>
<evidence type="ECO:0000256" key="1">
    <source>
        <dbReference type="SAM" id="SignalP"/>
    </source>
</evidence>
<dbReference type="GeneID" id="42307525"/>
<keyword evidence="1" id="KW-0732">Signal</keyword>
<sequence length="346" mass="38878">MKKRKLILPSLALVMTLSTTPVFASQPLTIQINGSVTSTPPGVHVVKDQVMIPLRWACEQLGARSIEWDAKSKTVSIETNETYYAFTKLLSYIQALTPRDQEKETEMWPLSENAKKITLPRLSDRAVMLNFPEHHIEPKNPITISVNGSPYAAYSAEIRNDRIYVLSDWIQQLFKADVAYDQKTNTLSIKAPDKEEIEKQIRTIEEALVPTTPEEAMKLWGRGEQTRSGALQYAALSPELREKAMEQVKDRGGWVTGGSSPWVGPITVKEEKKLSDTAVQYTVTYPEITSGGSTTGTETFIVEKRTVNEKEGWFITKLLFASPYYTIIPAESQPPEEPITYVPLPK</sequence>
<dbReference type="AlphaFoldDB" id="A0A0D1VWR3"/>
<organism evidence="3 5">
    <name type="scientific">Aneurinibacillus migulanus</name>
    <name type="common">Bacillus migulanus</name>
    <dbReference type="NCBI Taxonomy" id="47500"/>
    <lineage>
        <taxon>Bacteria</taxon>
        <taxon>Bacillati</taxon>
        <taxon>Bacillota</taxon>
        <taxon>Bacilli</taxon>
        <taxon>Bacillales</taxon>
        <taxon>Paenibacillaceae</taxon>
        <taxon>Aneurinibacillus group</taxon>
        <taxon>Aneurinibacillus</taxon>
    </lineage>
</organism>
<accession>A0A0D1VWR3</accession>
<protein>
    <submittedName>
        <fullName evidence="4">Copper amine oxidase N-terminal domain-containing protein</fullName>
    </submittedName>
</protein>
<dbReference type="InterPro" id="IPR012854">
    <property type="entry name" value="Cu_amine_oxidase-like_N"/>
</dbReference>
<evidence type="ECO:0000313" key="5">
    <source>
        <dbReference type="Proteomes" id="UP000037269"/>
    </source>
</evidence>
<keyword evidence="5" id="KW-1185">Reference proteome</keyword>
<dbReference type="EMBL" id="FNED01000052">
    <property type="protein sequence ID" value="SDK39420.1"/>
    <property type="molecule type" value="Genomic_DNA"/>
</dbReference>
<evidence type="ECO:0000313" key="3">
    <source>
        <dbReference type="EMBL" id="KON97487.1"/>
    </source>
</evidence>
<dbReference type="EMBL" id="LGUG01000004">
    <property type="protein sequence ID" value="KON97487.1"/>
    <property type="molecule type" value="Genomic_DNA"/>
</dbReference>
<proteinExistence type="predicted"/>
<feature type="chain" id="PRO_5010414696" evidence="1">
    <location>
        <begin position="25"/>
        <end position="346"/>
    </location>
</feature>
<gene>
    <name evidence="3" type="ORF">AF333_20455</name>
    <name evidence="4" type="ORF">SAMN04487909_15236</name>
</gene>
<reference evidence="4 6" key="2">
    <citation type="submission" date="2016-10" db="EMBL/GenBank/DDBJ databases">
        <authorList>
            <person name="de Groot N.N."/>
        </authorList>
    </citation>
    <scope>NUCLEOTIDE SEQUENCE [LARGE SCALE GENOMIC DNA]</scope>
    <source>
        <strain evidence="4 6">DSM 2895</strain>
    </source>
</reference>
<dbReference type="OrthoDB" id="1803673at2"/>
<dbReference type="PATRIC" id="fig|47500.8.peg.4412"/>
<feature type="signal peptide" evidence="1">
    <location>
        <begin position="1"/>
        <end position="24"/>
    </location>
</feature>
<name>A0A0D1VWR3_ANEMI</name>
<evidence type="ECO:0000259" key="2">
    <source>
        <dbReference type="Pfam" id="PF07833"/>
    </source>
</evidence>
<dbReference type="Pfam" id="PF07833">
    <property type="entry name" value="Cu_amine_oxidN1"/>
    <property type="match status" value="1"/>
</dbReference>
<dbReference type="RefSeq" id="WP_043068789.1">
    <property type="nucleotide sequence ID" value="NZ_BJOA01000237.1"/>
</dbReference>
<dbReference type="STRING" id="47500.AF333_20455"/>
<reference evidence="3 5" key="1">
    <citation type="submission" date="2015-07" db="EMBL/GenBank/DDBJ databases">
        <title>Fjat-14205 dsm 2895.</title>
        <authorList>
            <person name="Liu B."/>
            <person name="Wang J."/>
            <person name="Zhu Y."/>
            <person name="Liu G."/>
            <person name="Chen Q."/>
            <person name="Chen Z."/>
            <person name="Lan J."/>
            <person name="Che J."/>
            <person name="Ge C."/>
            <person name="Shi H."/>
            <person name="Pan Z."/>
            <person name="Liu X."/>
        </authorList>
    </citation>
    <scope>NUCLEOTIDE SEQUENCE [LARGE SCALE GENOMIC DNA]</scope>
    <source>
        <strain evidence="3 5">DSM 2895</strain>
    </source>
</reference>
<evidence type="ECO:0000313" key="6">
    <source>
        <dbReference type="Proteomes" id="UP000182836"/>
    </source>
</evidence>
<feature type="domain" description="Copper amine oxidase-like N-terminal" evidence="2">
    <location>
        <begin position="32"/>
        <end position="85"/>
    </location>
</feature>
<evidence type="ECO:0000313" key="4">
    <source>
        <dbReference type="EMBL" id="SDK39420.1"/>
    </source>
</evidence>
<dbReference type="Proteomes" id="UP000037269">
    <property type="component" value="Unassembled WGS sequence"/>
</dbReference>